<name>A0A1E3P3M1_WICAA</name>
<feature type="transmembrane region" description="Helical" evidence="7">
    <location>
        <begin position="433"/>
        <end position="452"/>
    </location>
</feature>
<feature type="transmembrane region" description="Helical" evidence="7">
    <location>
        <begin position="399"/>
        <end position="421"/>
    </location>
</feature>
<dbReference type="InterPro" id="IPR020846">
    <property type="entry name" value="MFS_dom"/>
</dbReference>
<evidence type="ECO:0000313" key="9">
    <source>
        <dbReference type="EMBL" id="ODQ59943.1"/>
    </source>
</evidence>
<dbReference type="PANTHER" id="PTHR23514">
    <property type="entry name" value="BYPASS OF STOP CODON PROTEIN 6"/>
    <property type="match status" value="1"/>
</dbReference>
<feature type="transmembrane region" description="Helical" evidence="7">
    <location>
        <begin position="338"/>
        <end position="359"/>
    </location>
</feature>
<evidence type="ECO:0000256" key="6">
    <source>
        <dbReference type="ARBA" id="ARBA00023136"/>
    </source>
</evidence>
<feature type="transmembrane region" description="Helical" evidence="7">
    <location>
        <begin position="93"/>
        <end position="112"/>
    </location>
</feature>
<dbReference type="PROSITE" id="PS50850">
    <property type="entry name" value="MFS"/>
    <property type="match status" value="1"/>
</dbReference>
<comment type="similarity">
    <text evidence="2">Belongs to the major facilitator superfamily.</text>
</comment>
<dbReference type="Proteomes" id="UP000094112">
    <property type="component" value="Unassembled WGS sequence"/>
</dbReference>
<evidence type="ECO:0000256" key="4">
    <source>
        <dbReference type="ARBA" id="ARBA00022692"/>
    </source>
</evidence>
<evidence type="ECO:0000259" key="8">
    <source>
        <dbReference type="PROSITE" id="PS50850"/>
    </source>
</evidence>
<feature type="transmembrane region" description="Helical" evidence="7">
    <location>
        <begin position="184"/>
        <end position="207"/>
    </location>
</feature>
<dbReference type="OrthoDB" id="413079at2759"/>
<dbReference type="SUPFAM" id="SSF103473">
    <property type="entry name" value="MFS general substrate transporter"/>
    <property type="match status" value="1"/>
</dbReference>
<evidence type="ECO:0000313" key="10">
    <source>
        <dbReference type="Proteomes" id="UP000094112"/>
    </source>
</evidence>
<feature type="transmembrane region" description="Helical" evidence="7">
    <location>
        <begin position="274"/>
        <end position="295"/>
    </location>
</feature>
<evidence type="ECO:0000256" key="3">
    <source>
        <dbReference type="ARBA" id="ARBA00022448"/>
    </source>
</evidence>
<keyword evidence="3" id="KW-0813">Transport</keyword>
<organism evidence="9 10">
    <name type="scientific">Wickerhamomyces anomalus (strain ATCC 58044 / CBS 1984 / NCYC 433 / NRRL Y-366-8)</name>
    <name type="common">Yeast</name>
    <name type="synonym">Hansenula anomala</name>
    <dbReference type="NCBI Taxonomy" id="683960"/>
    <lineage>
        <taxon>Eukaryota</taxon>
        <taxon>Fungi</taxon>
        <taxon>Dikarya</taxon>
        <taxon>Ascomycota</taxon>
        <taxon>Saccharomycotina</taxon>
        <taxon>Saccharomycetes</taxon>
        <taxon>Phaffomycetales</taxon>
        <taxon>Wickerhamomycetaceae</taxon>
        <taxon>Wickerhamomyces</taxon>
    </lineage>
</organism>
<evidence type="ECO:0000256" key="5">
    <source>
        <dbReference type="ARBA" id="ARBA00022989"/>
    </source>
</evidence>
<dbReference type="Gene3D" id="1.20.1250.20">
    <property type="entry name" value="MFS general substrate transporter like domains"/>
    <property type="match status" value="2"/>
</dbReference>
<gene>
    <name evidence="9" type="ORF">WICANDRAFT_78569</name>
</gene>
<evidence type="ECO:0000256" key="7">
    <source>
        <dbReference type="SAM" id="Phobius"/>
    </source>
</evidence>
<comment type="subcellular location">
    <subcellularLocation>
        <location evidence="1">Endomembrane system</location>
        <topology evidence="1">Multi-pass membrane protein</topology>
    </subcellularLocation>
</comment>
<keyword evidence="10" id="KW-1185">Reference proteome</keyword>
<protein>
    <recommendedName>
        <fullName evidence="8">Major facilitator superfamily (MFS) profile domain-containing protein</fullName>
    </recommendedName>
</protein>
<reference evidence="9 10" key="1">
    <citation type="journal article" date="2016" name="Proc. Natl. Acad. Sci. U.S.A.">
        <title>Comparative genomics of biotechnologically important yeasts.</title>
        <authorList>
            <person name="Riley R."/>
            <person name="Haridas S."/>
            <person name="Wolfe K.H."/>
            <person name="Lopes M.R."/>
            <person name="Hittinger C.T."/>
            <person name="Goeker M."/>
            <person name="Salamov A.A."/>
            <person name="Wisecaver J.H."/>
            <person name="Long T.M."/>
            <person name="Calvey C.H."/>
            <person name="Aerts A.L."/>
            <person name="Barry K.W."/>
            <person name="Choi C."/>
            <person name="Clum A."/>
            <person name="Coughlan A.Y."/>
            <person name="Deshpande S."/>
            <person name="Douglass A.P."/>
            <person name="Hanson S.J."/>
            <person name="Klenk H.-P."/>
            <person name="LaButti K.M."/>
            <person name="Lapidus A."/>
            <person name="Lindquist E.A."/>
            <person name="Lipzen A.M."/>
            <person name="Meier-Kolthoff J.P."/>
            <person name="Ohm R.A."/>
            <person name="Otillar R.P."/>
            <person name="Pangilinan J.L."/>
            <person name="Peng Y."/>
            <person name="Rokas A."/>
            <person name="Rosa C.A."/>
            <person name="Scheuner C."/>
            <person name="Sibirny A.A."/>
            <person name="Slot J.C."/>
            <person name="Stielow J.B."/>
            <person name="Sun H."/>
            <person name="Kurtzman C.P."/>
            <person name="Blackwell M."/>
            <person name="Grigoriev I.V."/>
            <person name="Jeffries T.W."/>
        </authorList>
    </citation>
    <scope>NUCLEOTIDE SEQUENCE [LARGE SCALE GENOMIC DNA]</scope>
    <source>
        <strain evidence="10">ATCC 58044 / CBS 1984 / NCYC 433 / NRRL Y-366-8</strain>
    </source>
</reference>
<feature type="transmembrane region" description="Helical" evidence="7">
    <location>
        <begin position="213"/>
        <end position="233"/>
    </location>
</feature>
<feature type="transmembrane region" description="Helical" evidence="7">
    <location>
        <begin position="124"/>
        <end position="141"/>
    </location>
</feature>
<dbReference type="GO" id="GO:0022857">
    <property type="term" value="F:transmembrane transporter activity"/>
    <property type="evidence" value="ECO:0007669"/>
    <property type="project" value="InterPro"/>
</dbReference>
<dbReference type="AlphaFoldDB" id="A0A1E3P3M1"/>
<keyword evidence="4 7" id="KW-0812">Transmembrane</keyword>
<keyword evidence="6 7" id="KW-0472">Membrane</keyword>
<dbReference type="PANTHER" id="PTHR23514:SF3">
    <property type="entry name" value="BYPASS OF STOP CODON PROTEIN 6"/>
    <property type="match status" value="1"/>
</dbReference>
<feature type="domain" description="Major facilitator superfamily (MFS) profile" evidence="8">
    <location>
        <begin position="60"/>
        <end position="456"/>
    </location>
</feature>
<dbReference type="STRING" id="683960.A0A1E3P3M1"/>
<dbReference type="RefSeq" id="XP_019039150.1">
    <property type="nucleotide sequence ID" value="XM_019184749.1"/>
</dbReference>
<dbReference type="GeneID" id="30201995"/>
<dbReference type="EMBL" id="KV454210">
    <property type="protein sequence ID" value="ODQ59943.1"/>
    <property type="molecule type" value="Genomic_DNA"/>
</dbReference>
<evidence type="ECO:0000256" key="2">
    <source>
        <dbReference type="ARBA" id="ARBA00008335"/>
    </source>
</evidence>
<proteinExistence type="inferred from homology"/>
<dbReference type="GO" id="GO:0016020">
    <property type="term" value="C:membrane"/>
    <property type="evidence" value="ECO:0007669"/>
    <property type="project" value="TreeGrafter"/>
</dbReference>
<feature type="transmembrane region" description="Helical" evidence="7">
    <location>
        <begin position="371"/>
        <end position="392"/>
    </location>
</feature>
<accession>A0A1E3P3M1</accession>
<dbReference type="GO" id="GO:0012505">
    <property type="term" value="C:endomembrane system"/>
    <property type="evidence" value="ECO:0007669"/>
    <property type="project" value="UniProtKB-SubCell"/>
</dbReference>
<dbReference type="Pfam" id="PF07690">
    <property type="entry name" value="MFS_1"/>
    <property type="match status" value="1"/>
</dbReference>
<dbReference type="InterPro" id="IPR051788">
    <property type="entry name" value="MFS_Transporter"/>
</dbReference>
<feature type="transmembrane region" description="Helical" evidence="7">
    <location>
        <begin position="307"/>
        <end position="326"/>
    </location>
</feature>
<keyword evidence="5 7" id="KW-1133">Transmembrane helix</keyword>
<evidence type="ECO:0000256" key="1">
    <source>
        <dbReference type="ARBA" id="ARBA00004127"/>
    </source>
</evidence>
<dbReference type="InterPro" id="IPR011701">
    <property type="entry name" value="MFS"/>
</dbReference>
<sequence length="462" mass="51654">MSSKDNQDVELTDFLLGDDSVSQSLQSEKESNVKKTITFKDQPLFINSKDWRDSFMLKAQILTCFFCMITVGLNDQTVGSLIPTLTKQYSVNQTSISTVFALQFLGYATSALSNEILHSNLGRCGVMTLANCFLLITYVVNAFKPPIFIFIAVYYFTGLGVGLLDSCMNVWLSSLVDHNELMGLLHGFYGIGSVISPPLISHILKWFNDDFKIFYIFLAILAITGGLLSQFFFKSESKLKYEYERACAHDDEEGGQEVTLKTVLRNRTVMSFSAYLFLYIGAEVSIGSWLLSYLMKVKGLDQISASYIVSWFWIGLTVGRILLGFVTKFFKNEYRANLTYSALSLFVYLIYTVFTLSTTNKTAHFKLLTNLIMFIDGIFIGPLFPTSSVTLMKILPPNLHVSAVGIMSSLGGSGAAILPFLVGSITHVTKLDYLPLFITAMLTGYVVIWVLMPKLCKVDYSF</sequence>
<feature type="transmembrane region" description="Helical" evidence="7">
    <location>
        <begin position="147"/>
        <end position="172"/>
    </location>
</feature>
<dbReference type="InterPro" id="IPR036259">
    <property type="entry name" value="MFS_trans_sf"/>
</dbReference>